<dbReference type="InterPro" id="IPR036938">
    <property type="entry name" value="PAP2/HPO_sf"/>
</dbReference>
<keyword evidence="4" id="KW-1185">Reference proteome</keyword>
<proteinExistence type="inferred from homology"/>
<feature type="transmembrane region" description="Helical" evidence="2">
    <location>
        <begin position="108"/>
        <end position="126"/>
    </location>
</feature>
<keyword evidence="2" id="KW-1133">Transmembrane helix</keyword>
<dbReference type="InterPro" id="IPR002347">
    <property type="entry name" value="SDR_fam"/>
</dbReference>
<feature type="transmembrane region" description="Helical" evidence="2">
    <location>
        <begin position="14"/>
        <end position="36"/>
    </location>
</feature>
<dbReference type="AlphaFoldDB" id="A0A1V6PG06"/>
<dbReference type="PRINTS" id="PR00081">
    <property type="entry name" value="GDHRDH"/>
</dbReference>
<dbReference type="OrthoDB" id="7289984at2759"/>
<reference evidence="4" key="1">
    <citation type="journal article" date="2017" name="Nat. Microbiol.">
        <title>Global analysis of biosynthetic gene clusters reveals vast potential of secondary metabolite production in Penicillium species.</title>
        <authorList>
            <person name="Nielsen J.C."/>
            <person name="Grijseels S."/>
            <person name="Prigent S."/>
            <person name="Ji B."/>
            <person name="Dainat J."/>
            <person name="Nielsen K.F."/>
            <person name="Frisvad J.C."/>
            <person name="Workman M."/>
            <person name="Nielsen J."/>
        </authorList>
    </citation>
    <scope>NUCLEOTIDE SEQUENCE [LARGE SCALE GENOMIC DNA]</scope>
    <source>
        <strain evidence="4">IBT 11843</strain>
    </source>
</reference>
<dbReference type="SUPFAM" id="SSF48317">
    <property type="entry name" value="Acid phosphatase/Vanadium-dependent haloperoxidase"/>
    <property type="match status" value="1"/>
</dbReference>
<comment type="caution">
    <text evidence="3">The sequence shown here is derived from an EMBL/GenBank/DDBJ whole genome shotgun (WGS) entry which is preliminary data.</text>
</comment>
<evidence type="ECO:0000256" key="2">
    <source>
        <dbReference type="SAM" id="Phobius"/>
    </source>
</evidence>
<evidence type="ECO:0000256" key="1">
    <source>
        <dbReference type="ARBA" id="ARBA00006484"/>
    </source>
</evidence>
<dbReference type="Proteomes" id="UP000191522">
    <property type="component" value="Unassembled WGS sequence"/>
</dbReference>
<dbReference type="OMA" id="WENATGL"/>
<dbReference type="PANTHER" id="PTHR43544:SF36">
    <property type="entry name" value="CHAIN OXIDOREDUCTASE (CSGA), PUTATIVE (AFU_ORTHOLOGUE AFUA_4G00910)-RELATED"/>
    <property type="match status" value="1"/>
</dbReference>
<dbReference type="GO" id="GO:0005737">
    <property type="term" value="C:cytoplasm"/>
    <property type="evidence" value="ECO:0007669"/>
    <property type="project" value="TreeGrafter"/>
</dbReference>
<dbReference type="InterPro" id="IPR036291">
    <property type="entry name" value="NAD(P)-bd_dom_sf"/>
</dbReference>
<feature type="transmembrane region" description="Helical" evidence="2">
    <location>
        <begin position="67"/>
        <end position="87"/>
    </location>
</feature>
<sequence length="390" mass="42198">MSPMDALARISKPLVLSYVVDWAFIVGLALIGYGFYKVEPNHHPFYLADPSISFPYTENETVTIKTLILMGLVVPAVILLIGAFALVPGSVAADGAKPSKSQIIRRKVREWNAGWLGLALALTAAWKSTQGLKDFIGKPRPDMLAPCNPGRLALVSHLASLPKAQVATIIATARQDNSPQLRDIVSASSGRVEFAKLDVTDKTSVEEAVKSVQHKLQGKGLDYLINNAGVMDRSKDGLAGMDNLDGIFNTNVTSVHVVTQAFMPLLRKGEKKTVINISTTMGSIAKAKVYAQLPCPAYKITKAALNMMNVQYAQEYAEEGFTFLAVSPGWLRTDLGSSYADLPVETGAEKVLDIAQKASTEQNGKFLNIHVPGWEKAEGNNQYPGGEVPW</sequence>
<dbReference type="Gene3D" id="3.40.50.720">
    <property type="entry name" value="NAD(P)-binding Rossmann-like Domain"/>
    <property type="match status" value="1"/>
</dbReference>
<dbReference type="InterPro" id="IPR051468">
    <property type="entry name" value="Fungal_SecMetab_SDRs"/>
</dbReference>
<dbReference type="GO" id="GO:0016491">
    <property type="term" value="F:oxidoreductase activity"/>
    <property type="evidence" value="ECO:0007669"/>
    <property type="project" value="TreeGrafter"/>
</dbReference>
<dbReference type="Pfam" id="PF00106">
    <property type="entry name" value="adh_short"/>
    <property type="match status" value="1"/>
</dbReference>
<dbReference type="PANTHER" id="PTHR43544">
    <property type="entry name" value="SHORT-CHAIN DEHYDROGENASE/REDUCTASE"/>
    <property type="match status" value="1"/>
</dbReference>
<dbReference type="SUPFAM" id="SSF51735">
    <property type="entry name" value="NAD(P)-binding Rossmann-fold domains"/>
    <property type="match status" value="1"/>
</dbReference>
<keyword evidence="2" id="KW-0812">Transmembrane</keyword>
<evidence type="ECO:0000313" key="3">
    <source>
        <dbReference type="EMBL" id="OQD75657.1"/>
    </source>
</evidence>
<organism evidence="3 4">
    <name type="scientific">Penicillium decumbens</name>
    <dbReference type="NCBI Taxonomy" id="69771"/>
    <lineage>
        <taxon>Eukaryota</taxon>
        <taxon>Fungi</taxon>
        <taxon>Dikarya</taxon>
        <taxon>Ascomycota</taxon>
        <taxon>Pezizomycotina</taxon>
        <taxon>Eurotiomycetes</taxon>
        <taxon>Eurotiomycetidae</taxon>
        <taxon>Eurotiales</taxon>
        <taxon>Aspergillaceae</taxon>
        <taxon>Penicillium</taxon>
    </lineage>
</organism>
<evidence type="ECO:0000313" key="4">
    <source>
        <dbReference type="Proteomes" id="UP000191522"/>
    </source>
</evidence>
<protein>
    <submittedName>
        <fullName evidence="3">Uncharacterized protein</fullName>
    </submittedName>
</protein>
<name>A0A1V6PG06_PENDC</name>
<comment type="similarity">
    <text evidence="1">Belongs to the short-chain dehydrogenases/reductases (SDR) family.</text>
</comment>
<accession>A0A1V6PG06</accession>
<gene>
    <name evidence="3" type="ORF">PENDEC_c006G01590</name>
</gene>
<dbReference type="EMBL" id="MDYL01000006">
    <property type="protein sequence ID" value="OQD75657.1"/>
    <property type="molecule type" value="Genomic_DNA"/>
</dbReference>
<keyword evidence="2" id="KW-0472">Membrane</keyword>